<dbReference type="OrthoDB" id="2749470at2759"/>
<name>A0A2G8SCP3_9APHY</name>
<accession>A0A2G8SCP3</accession>
<gene>
    <name evidence="1" type="ORF">GSI_06248</name>
</gene>
<organism evidence="1 2">
    <name type="scientific">Ganoderma sinense ZZ0214-1</name>
    <dbReference type="NCBI Taxonomy" id="1077348"/>
    <lineage>
        <taxon>Eukaryota</taxon>
        <taxon>Fungi</taxon>
        <taxon>Dikarya</taxon>
        <taxon>Basidiomycota</taxon>
        <taxon>Agaricomycotina</taxon>
        <taxon>Agaricomycetes</taxon>
        <taxon>Polyporales</taxon>
        <taxon>Polyporaceae</taxon>
        <taxon>Ganoderma</taxon>
    </lineage>
</organism>
<evidence type="ECO:0000313" key="2">
    <source>
        <dbReference type="Proteomes" id="UP000230002"/>
    </source>
</evidence>
<keyword evidence="2" id="KW-1185">Reference proteome</keyword>
<proteinExistence type="predicted"/>
<sequence>MPRDICADIVFGRKSSNPVMYRLTCEERHEWKHDSDLIVEILDEHPPRRLGGDKWADDQGVGDINRGQLYHAVMTYYPVPGLEPPDPVDVAVKWVRGKRAIVSLRREAEMYEGPLIPLQGQVVPIFGGLFTTTTRDGFDIGCLILEWCPGNDHTTFGKPTEDELRLRENAVRQLHAVGVHHGQLFERDEGLCLSDGRHFLRAADGTLRIVDFQRAFMHRCVDKDTDLDSTNETDDDSADLERICDELLRAIEHYHRALEGELRTTPWNTF</sequence>
<dbReference type="EMBL" id="AYKW01000012">
    <property type="protein sequence ID" value="PIL31546.1"/>
    <property type="molecule type" value="Genomic_DNA"/>
</dbReference>
<comment type="caution">
    <text evidence="1">The sequence shown here is derived from an EMBL/GenBank/DDBJ whole genome shotgun (WGS) entry which is preliminary data.</text>
</comment>
<evidence type="ECO:0008006" key="3">
    <source>
        <dbReference type="Google" id="ProtNLM"/>
    </source>
</evidence>
<evidence type="ECO:0000313" key="1">
    <source>
        <dbReference type="EMBL" id="PIL31546.1"/>
    </source>
</evidence>
<protein>
    <recommendedName>
        <fullName evidence="3">Protein kinase domain-containing protein</fullName>
    </recommendedName>
</protein>
<reference evidence="1 2" key="1">
    <citation type="journal article" date="2015" name="Sci. Rep.">
        <title>Chromosome-level genome map provides insights into diverse defense mechanisms in the medicinal fungus Ganoderma sinense.</title>
        <authorList>
            <person name="Zhu Y."/>
            <person name="Xu J."/>
            <person name="Sun C."/>
            <person name="Zhou S."/>
            <person name="Xu H."/>
            <person name="Nelson D.R."/>
            <person name="Qian J."/>
            <person name="Song J."/>
            <person name="Luo H."/>
            <person name="Xiang L."/>
            <person name="Li Y."/>
            <person name="Xu Z."/>
            <person name="Ji A."/>
            <person name="Wang L."/>
            <person name="Lu S."/>
            <person name="Hayward A."/>
            <person name="Sun W."/>
            <person name="Li X."/>
            <person name="Schwartz D.C."/>
            <person name="Wang Y."/>
            <person name="Chen S."/>
        </authorList>
    </citation>
    <scope>NUCLEOTIDE SEQUENCE [LARGE SCALE GENOMIC DNA]</scope>
    <source>
        <strain evidence="1 2">ZZ0214-1</strain>
    </source>
</reference>
<dbReference type="Proteomes" id="UP000230002">
    <property type="component" value="Unassembled WGS sequence"/>
</dbReference>
<dbReference type="STRING" id="1077348.A0A2G8SCP3"/>
<dbReference type="AlphaFoldDB" id="A0A2G8SCP3"/>